<dbReference type="Pfam" id="PF01751">
    <property type="entry name" value="Toprim"/>
    <property type="match status" value="1"/>
</dbReference>
<name>A0A517R3S6_9PLAN</name>
<dbReference type="InterPro" id="IPR023405">
    <property type="entry name" value="Topo_IA_core_domain"/>
</dbReference>
<dbReference type="InterPro" id="IPR013825">
    <property type="entry name" value="Topo_IA_cen_sub2"/>
</dbReference>
<dbReference type="PRINTS" id="PR00417">
    <property type="entry name" value="PRTPISMRASEI"/>
</dbReference>
<keyword evidence="6 8" id="KW-0238">DNA-binding</keyword>
<comment type="similarity">
    <text evidence="2 8">Belongs to the type IA topoisomerase family.</text>
</comment>
<dbReference type="RefSeq" id="WP_145364617.1">
    <property type="nucleotide sequence ID" value="NZ_CP036268.1"/>
</dbReference>
<dbReference type="OrthoDB" id="9804262at2"/>
<dbReference type="Gene3D" id="3.40.50.140">
    <property type="match status" value="1"/>
</dbReference>
<feature type="site" description="Interaction with DNA" evidence="8">
    <location>
        <position position="37"/>
    </location>
</feature>
<dbReference type="Pfam" id="PF13368">
    <property type="entry name" value="Toprim_C_rpt"/>
    <property type="match status" value="4"/>
</dbReference>
<evidence type="ECO:0000256" key="1">
    <source>
        <dbReference type="ARBA" id="ARBA00000213"/>
    </source>
</evidence>
<dbReference type="HAMAP" id="MF_00952">
    <property type="entry name" value="Topoisom_1_prok"/>
    <property type="match status" value="1"/>
</dbReference>
<dbReference type="InterPro" id="IPR013824">
    <property type="entry name" value="Topo_IA_cen_sub1"/>
</dbReference>
<feature type="site" description="Interaction with DNA" evidence="8">
    <location>
        <position position="165"/>
    </location>
</feature>
<dbReference type="InterPro" id="IPR034149">
    <property type="entry name" value="TOPRIM_TopoI"/>
</dbReference>
<feature type="site" description="Interaction with DNA" evidence="8">
    <location>
        <position position="156"/>
    </location>
</feature>
<dbReference type="InterPro" id="IPR013497">
    <property type="entry name" value="Topo_IA_cen"/>
</dbReference>
<evidence type="ECO:0000313" key="13">
    <source>
        <dbReference type="Proteomes" id="UP000317318"/>
    </source>
</evidence>
<dbReference type="CDD" id="cd03363">
    <property type="entry name" value="TOPRIM_TopoIA_TopoI"/>
    <property type="match status" value="1"/>
</dbReference>
<feature type="region of interest" description="Interaction with DNA" evidence="8">
    <location>
        <begin position="180"/>
        <end position="185"/>
    </location>
</feature>
<evidence type="ECO:0000256" key="8">
    <source>
        <dbReference type="HAMAP-Rule" id="MF_00952"/>
    </source>
</evidence>
<dbReference type="EC" id="5.6.2.1" evidence="8"/>
<evidence type="ECO:0000259" key="10">
    <source>
        <dbReference type="PROSITE" id="PS50880"/>
    </source>
</evidence>
<evidence type="ECO:0000256" key="6">
    <source>
        <dbReference type="ARBA" id="ARBA00023125"/>
    </source>
</evidence>
<feature type="site" description="Interaction with DNA" evidence="8">
    <location>
        <position position="328"/>
    </location>
</feature>
<dbReference type="InterPro" id="IPR023406">
    <property type="entry name" value="Topo_IA_AS"/>
</dbReference>
<dbReference type="InterPro" id="IPR005733">
    <property type="entry name" value="TopoI_bac-type"/>
</dbReference>
<dbReference type="SUPFAM" id="SSF56712">
    <property type="entry name" value="Prokaryotic type I DNA topoisomerase"/>
    <property type="match status" value="1"/>
</dbReference>
<keyword evidence="4" id="KW-0460">Magnesium</keyword>
<dbReference type="Gene3D" id="2.70.20.10">
    <property type="entry name" value="Topoisomerase I, domain 3"/>
    <property type="match status" value="1"/>
</dbReference>
<dbReference type="Proteomes" id="UP000317318">
    <property type="component" value="Chromosome"/>
</dbReference>
<feature type="active site" description="O-(5'-phospho-DNA)-tyrosine intermediate" evidence="8">
    <location>
        <position position="326"/>
    </location>
</feature>
<dbReference type="PROSITE" id="PS52039">
    <property type="entry name" value="TOPO_IA_2"/>
    <property type="match status" value="1"/>
</dbReference>
<proteinExistence type="inferred from homology"/>
<feature type="site" description="Interaction with DNA" evidence="8">
    <location>
        <position position="172"/>
    </location>
</feature>
<dbReference type="InterPro" id="IPR025589">
    <property type="entry name" value="Toprim_C_rpt"/>
</dbReference>
<feature type="compositionally biased region" description="Basic residues" evidence="9">
    <location>
        <begin position="855"/>
        <end position="882"/>
    </location>
</feature>
<dbReference type="InterPro" id="IPR028612">
    <property type="entry name" value="Topoisom_1_IA"/>
</dbReference>
<evidence type="ECO:0000256" key="5">
    <source>
        <dbReference type="ARBA" id="ARBA00023029"/>
    </source>
</evidence>
<keyword evidence="3" id="KW-0479">Metal-binding</keyword>
<dbReference type="InterPro" id="IPR006171">
    <property type="entry name" value="TOPRIM_dom"/>
</dbReference>
<dbReference type="NCBIfam" id="TIGR01051">
    <property type="entry name" value="topA_bact"/>
    <property type="match status" value="1"/>
</dbReference>
<dbReference type="GO" id="GO:0003917">
    <property type="term" value="F:DNA topoisomerase type I (single strand cut, ATP-independent) activity"/>
    <property type="evidence" value="ECO:0007669"/>
    <property type="project" value="UniProtKB-UniRule"/>
</dbReference>
<feature type="domain" description="Topo IA-type catalytic" evidence="11">
    <location>
        <begin position="146"/>
        <end position="589"/>
    </location>
</feature>
<dbReference type="SMART" id="SM00437">
    <property type="entry name" value="TOP1Ac"/>
    <property type="match status" value="1"/>
</dbReference>
<dbReference type="GO" id="GO:0006265">
    <property type="term" value="P:DNA topological change"/>
    <property type="evidence" value="ECO:0007669"/>
    <property type="project" value="UniProtKB-UniRule"/>
</dbReference>
<organism evidence="12 13">
    <name type="scientific">Stratiformator vulcanicus</name>
    <dbReference type="NCBI Taxonomy" id="2527980"/>
    <lineage>
        <taxon>Bacteria</taxon>
        <taxon>Pseudomonadati</taxon>
        <taxon>Planctomycetota</taxon>
        <taxon>Planctomycetia</taxon>
        <taxon>Planctomycetales</taxon>
        <taxon>Planctomycetaceae</taxon>
        <taxon>Stratiformator</taxon>
    </lineage>
</organism>
<feature type="site" description="Interaction with DNA" evidence="8">
    <location>
        <position position="157"/>
    </location>
</feature>
<dbReference type="PROSITE" id="PS00396">
    <property type="entry name" value="TOPO_IA_1"/>
    <property type="match status" value="1"/>
</dbReference>
<dbReference type="PANTHER" id="PTHR42785">
    <property type="entry name" value="DNA TOPOISOMERASE, TYPE IA, CORE"/>
    <property type="match status" value="1"/>
</dbReference>
<dbReference type="AlphaFoldDB" id="A0A517R3S6"/>
<reference evidence="12 13" key="1">
    <citation type="submission" date="2019-02" db="EMBL/GenBank/DDBJ databases">
        <title>Deep-cultivation of Planctomycetes and their phenomic and genomic characterization uncovers novel biology.</title>
        <authorList>
            <person name="Wiegand S."/>
            <person name="Jogler M."/>
            <person name="Boedeker C."/>
            <person name="Pinto D."/>
            <person name="Vollmers J."/>
            <person name="Rivas-Marin E."/>
            <person name="Kohn T."/>
            <person name="Peeters S.H."/>
            <person name="Heuer A."/>
            <person name="Rast P."/>
            <person name="Oberbeckmann S."/>
            <person name="Bunk B."/>
            <person name="Jeske O."/>
            <person name="Meyerdierks A."/>
            <person name="Storesund J.E."/>
            <person name="Kallscheuer N."/>
            <person name="Luecker S."/>
            <person name="Lage O.M."/>
            <person name="Pohl T."/>
            <person name="Merkel B.J."/>
            <person name="Hornburger P."/>
            <person name="Mueller R.-W."/>
            <person name="Bruemmer F."/>
            <person name="Labrenz M."/>
            <person name="Spormann A.M."/>
            <person name="Op den Camp H."/>
            <person name="Overmann J."/>
            <person name="Amann R."/>
            <person name="Jetten M.S.M."/>
            <person name="Mascher T."/>
            <person name="Medema M.H."/>
            <person name="Devos D.P."/>
            <person name="Kaster A.-K."/>
            <person name="Ovreas L."/>
            <person name="Rohde M."/>
            <person name="Galperin M.Y."/>
            <person name="Jogler C."/>
        </authorList>
    </citation>
    <scope>NUCLEOTIDE SEQUENCE [LARGE SCALE GENOMIC DNA]</scope>
    <source>
        <strain evidence="12 13">Pan189</strain>
    </source>
</reference>
<dbReference type="KEGG" id="svp:Pan189_29100"/>
<accession>A0A517R3S6</accession>
<dbReference type="PANTHER" id="PTHR42785:SF1">
    <property type="entry name" value="DNA TOPOISOMERASE"/>
    <property type="match status" value="1"/>
</dbReference>
<dbReference type="Gene3D" id="1.10.460.10">
    <property type="entry name" value="Topoisomerase I, domain 2"/>
    <property type="match status" value="1"/>
</dbReference>
<protein>
    <recommendedName>
        <fullName evidence="8">DNA topoisomerase 1</fullName>
        <ecNumber evidence="8">5.6.2.1</ecNumber>
    </recommendedName>
    <alternativeName>
        <fullName evidence="8">DNA topoisomerase I</fullName>
    </alternativeName>
</protein>
<comment type="function">
    <text evidence="8">Releases the supercoiling and torsional tension of DNA, which is introduced during the DNA replication and transcription, by transiently cleaving and rejoining one strand of the DNA duplex. Introduces a single-strand break via transesterification at a target site in duplex DNA. The scissile phosphodiester is attacked by the catalytic tyrosine of the enzyme, resulting in the formation of a DNA-(5'-phosphotyrosyl)-enzyme intermediate and the expulsion of a 3'-OH DNA strand. The free DNA strand then undergoes passage around the unbroken strand, thus removing DNA supercoils. Finally, in the religation step, the DNA 3'-OH attacks the covalent intermediate to expel the active-site tyrosine and restore the DNA phosphodiester backbone.</text>
</comment>
<dbReference type="Gene3D" id="1.10.290.10">
    <property type="entry name" value="Topoisomerase I, domain 4"/>
    <property type="match status" value="1"/>
</dbReference>
<dbReference type="GO" id="GO:0003677">
    <property type="term" value="F:DNA binding"/>
    <property type="evidence" value="ECO:0007669"/>
    <property type="project" value="UniProtKB-KW"/>
</dbReference>
<evidence type="ECO:0000256" key="7">
    <source>
        <dbReference type="ARBA" id="ARBA00023235"/>
    </source>
</evidence>
<feature type="compositionally biased region" description="Basic and acidic residues" evidence="9">
    <location>
        <begin position="797"/>
        <end position="809"/>
    </location>
</feature>
<dbReference type="Pfam" id="PF01131">
    <property type="entry name" value="Topoisom_bac"/>
    <property type="match status" value="1"/>
</dbReference>
<evidence type="ECO:0000256" key="9">
    <source>
        <dbReference type="SAM" id="MobiDB-lite"/>
    </source>
</evidence>
<comment type="subunit">
    <text evidence="8">Monomer.</text>
</comment>
<dbReference type="CDD" id="cd00186">
    <property type="entry name" value="TOP1Ac"/>
    <property type="match status" value="1"/>
</dbReference>
<keyword evidence="7 8" id="KW-0413">Isomerase</keyword>
<dbReference type="PROSITE" id="PS50880">
    <property type="entry name" value="TOPRIM"/>
    <property type="match status" value="1"/>
</dbReference>
<keyword evidence="5 8" id="KW-0799">Topoisomerase</keyword>
<feature type="site" description="Interaction with DNA" evidence="8">
    <location>
        <position position="160"/>
    </location>
</feature>
<evidence type="ECO:0000313" key="12">
    <source>
        <dbReference type="EMBL" id="QDT38516.1"/>
    </source>
</evidence>
<gene>
    <name evidence="8 12" type="primary">topA</name>
    <name evidence="12" type="ORF">Pan189_29100</name>
</gene>
<dbReference type="InterPro" id="IPR003601">
    <property type="entry name" value="Topo_IA_2"/>
</dbReference>
<dbReference type="GO" id="GO:0046872">
    <property type="term" value="F:metal ion binding"/>
    <property type="evidence" value="ECO:0007669"/>
    <property type="project" value="UniProtKB-KW"/>
</dbReference>
<dbReference type="SMART" id="SM00493">
    <property type="entry name" value="TOPRIM"/>
    <property type="match status" value="1"/>
</dbReference>
<evidence type="ECO:0000256" key="4">
    <source>
        <dbReference type="ARBA" id="ARBA00022842"/>
    </source>
</evidence>
<evidence type="ECO:0000256" key="3">
    <source>
        <dbReference type="ARBA" id="ARBA00022723"/>
    </source>
</evidence>
<feature type="domain" description="Toprim" evidence="10">
    <location>
        <begin position="7"/>
        <end position="131"/>
    </location>
</feature>
<feature type="region of interest" description="Disordered" evidence="9">
    <location>
        <begin position="850"/>
        <end position="882"/>
    </location>
</feature>
<feature type="site" description="Interaction with DNA" evidence="8">
    <location>
        <position position="521"/>
    </location>
</feature>
<comment type="catalytic activity">
    <reaction evidence="1 8">
        <text>ATP-independent breakage of single-stranded DNA, followed by passage and rejoining.</text>
        <dbReference type="EC" id="5.6.2.1"/>
    </reaction>
</comment>
<sequence>MVAKAKKTLVIVESPAKAKKIQSFLGPGYEVLASYGHVRDLPSKAAEIPEKFKKEAWSNLGVNVEQDYEPLYVIPKDKKDRVKQLRDSLKNADELLIATDEDREGESIGWHLIELLKPKVPVRRMVFAEITKDAIQRAINDTRELDENLVAAQETRRVLDRLYGYTLSPLLWKKIARGLSAGRVQSVAVRMLVERELERAAFRSGSYWDLAANLKSGESTPFDAALQTVGGRKIASGKDFDETTGQLKTDANVLLLDEAAATELRERIEKSDWSVAEVETRDQKRNPYPPFTTSTLQQEANRKLSLSARQTMQIAQKLYEEGHITYMRTDSVSLSNEAVSAIRRTIDKRYGHDYLSPQTRTFSGKSKNAQEAHEAIRPAGTAMQTAKELGLSGGQAKLYDLVWKRSVACQMAEARLKFQTVTIKADDAEFRATGRHVEFPGFFRAYVEGSDDPEAALDDTESALPPLSQGDQLNVEELKALPHETKPPARFTEASLVRRLEAEGIGRPSTYASIIGTVQDRGYVEKQGSQLVPTFTAVAVNRLLQQHFPDLVDYSFTADMEQKLDDISNGDKNRLPYLNRFYSGPSGIDQQVKSKEEGIDPRTACTLKLDNLDPDVRIGRYGPFFEVQSDGERVTASIPNHIAPADLTEEMAEKLIREKKEGPKSLGAHPEEGLPIYIKNGPYGPYVQLGDITEETPKPKRSGIPKSINPEEVDLETAIKLLGLPRRLGHHPDTGKVVNVGIGPYGPYVLHDRKYGSFDKKTHTFEYDGESYNIFNVTLDAACEMLRQSKSRGPAKPLRELGEHPEDKKPVGIFEGRYGSYVKHGRTNATLPKDRDIKEVTLEEAVTMLNEKAAKKGTKKKGAKKKATKKKAAKKKSAKKKT</sequence>
<evidence type="ECO:0000259" key="11">
    <source>
        <dbReference type="PROSITE" id="PS52039"/>
    </source>
</evidence>
<dbReference type="InterPro" id="IPR000380">
    <property type="entry name" value="Topo_IA"/>
</dbReference>
<dbReference type="SMART" id="SM00436">
    <property type="entry name" value="TOP1Bc"/>
    <property type="match status" value="1"/>
</dbReference>
<dbReference type="InterPro" id="IPR013826">
    <property type="entry name" value="Topo_IA_cen_sub3"/>
</dbReference>
<dbReference type="InterPro" id="IPR003602">
    <property type="entry name" value="Topo_IA_DNA-bd_dom"/>
</dbReference>
<dbReference type="EMBL" id="CP036268">
    <property type="protein sequence ID" value="QDT38516.1"/>
    <property type="molecule type" value="Genomic_DNA"/>
</dbReference>
<keyword evidence="13" id="KW-1185">Reference proteome</keyword>
<feature type="region of interest" description="Disordered" evidence="9">
    <location>
        <begin position="790"/>
        <end position="809"/>
    </location>
</feature>
<evidence type="ECO:0000256" key="2">
    <source>
        <dbReference type="ARBA" id="ARBA00009446"/>
    </source>
</evidence>